<dbReference type="Pfam" id="PF03461">
    <property type="entry name" value="TRCF"/>
    <property type="match status" value="1"/>
</dbReference>
<dbReference type="Pfam" id="PF02559">
    <property type="entry name" value="CarD_TRCF_RID"/>
    <property type="match status" value="1"/>
</dbReference>
<dbReference type="PANTHER" id="PTHR47964:SF1">
    <property type="entry name" value="ATP-DEPENDENT DNA HELICASE HOMOLOG RECG, CHLOROPLASTIC"/>
    <property type="match status" value="1"/>
</dbReference>
<keyword evidence="8 13" id="KW-0238">DNA-binding</keyword>
<dbReference type="InterPro" id="IPR014001">
    <property type="entry name" value="Helicase_ATP-bd"/>
</dbReference>
<dbReference type="SMART" id="SM00490">
    <property type="entry name" value="HELICc"/>
    <property type="match status" value="1"/>
</dbReference>
<comment type="similarity">
    <text evidence="10 13">In the N-terminal section; belongs to the UvrB family.</text>
</comment>
<dbReference type="Gene3D" id="3.30.2060.10">
    <property type="entry name" value="Penicillin-binding protein 1b domain"/>
    <property type="match status" value="1"/>
</dbReference>
<evidence type="ECO:0000259" key="15">
    <source>
        <dbReference type="PROSITE" id="PS51194"/>
    </source>
</evidence>
<keyword evidence="4 13" id="KW-0227">DNA damage</keyword>
<dbReference type="InterPro" id="IPR047112">
    <property type="entry name" value="RecG/Mfd"/>
</dbReference>
<dbReference type="InterPro" id="IPR005118">
    <property type="entry name" value="TRCF_C"/>
</dbReference>
<accession>A0A7G9GS04</accession>
<dbReference type="GO" id="GO:0006355">
    <property type="term" value="P:regulation of DNA-templated transcription"/>
    <property type="evidence" value="ECO:0007669"/>
    <property type="project" value="UniProtKB-UniRule"/>
</dbReference>
<dbReference type="Proteomes" id="UP000515856">
    <property type="component" value="Chromosome"/>
</dbReference>
<evidence type="ECO:0000256" key="6">
    <source>
        <dbReference type="ARBA" id="ARBA00022806"/>
    </source>
</evidence>
<feature type="domain" description="Helicase C-terminal" evidence="15">
    <location>
        <begin position="792"/>
        <end position="953"/>
    </location>
</feature>
<evidence type="ECO:0000313" key="17">
    <source>
        <dbReference type="Proteomes" id="UP000515856"/>
    </source>
</evidence>
<comment type="similarity">
    <text evidence="11 13">In the C-terminal section; belongs to the helicase family. RecG subfamily.</text>
</comment>
<dbReference type="InterPro" id="IPR003711">
    <property type="entry name" value="CarD-like/TRCF_RID"/>
</dbReference>
<evidence type="ECO:0000256" key="1">
    <source>
        <dbReference type="ARBA" id="ARBA00004496"/>
    </source>
</evidence>
<sequence length="1149" mass="132681">MDILLRELKDNDALQSILHKQSNLGNLSLSEEALLLAAAFKEQPKNLFVIKNNTYTAQKLYERLTTLLEDDVLLFVMEDSLRVEAIAASPESKANQMESMAAMMDGKPRIVVLNTAAAIRYMPSPEVFQQHFISLKTDQEIEYDDLKALLFEAGYTYVNRVDQPLCYAARGGIIDVYSMNYEHPLRIEFFDNIIDSIRFFDISTQRTIEVIKEAHIVPASDLLFTDKEIACITERVNEELSKQETQLHESYRETLKNRIDEDLDAISNRMPEARLYRYYAYLDEHATIFDYMLKAWIIVSSKEEVKEANKHILEENIAYLQELFQEGQALYKFQVFEELNKVLAKHQTIEFNMFVDYKKPVSSQIMTMALGDINLERTMKEIITESRKRRVLLCLDDKEIPQVEKILNEENIAYRKVKEQDTLEEGISILCKKMVEGFTCLKENISVYTSKELFHTIKKASRFSNKFKEAEVLHDYQELNVGDYVVHNQHGIGRYMGIINKVMDGVHKDFLHIVYKGDAELLVPLEQFRLIRKFVSKEGASPKLNKLGSNDWEKTKKKVSEKIAELADRLIHLYANRDENIGFAFSKDTPMQEQFEKDFPYELTVDQDIAVREIKKDMESHKPMDRLLCGDVGFGKTEVAARAAFKAVVDNKQVAFLCPTTILSLQHYKTFIKRFENFPVTIAVINRFITPADQRKILEGLKEGTIDILIGTHRLLSKDVVYKDLGLLVIDEEQRFGVEHKEKIKELKNSVDVLSLSATPIPRTLQMSLIGIRSLSQLETPPLNRMPVQTYVIEKNFSMIKEIIQRELARNGQVFYLYNNVKEIYNVAAKLREALPDIEVGVAHGKMERDDIEDVMMQFTDNKYQVLVCTTIIETGIDIPNANTILIEDADHFGLSQLYQIKGRVGRSDRLAYAYLMYSPDKQLSEIAMKRLKSIKEFTQLGSGYKIAMRDLTIRGAGDMLGPQQAGFIDTVGIDMYIEMLNSAIMEKKGIKKEVKPVMKKANVKVDAYIPHEFANEDYEKITLYQRMDAITTKKELLDMQEEIKDNYGKLPKAVQLLFEKKRLDILLNEPHVENITEEQKFVNVTFTSAWSTRIDGVKLFEMMTSISKDTRIRYVNSKISMKLPKTKDWLYKMVEILERTDELVIKNA</sequence>
<evidence type="ECO:0000256" key="8">
    <source>
        <dbReference type="ARBA" id="ARBA00023125"/>
    </source>
</evidence>
<dbReference type="InterPro" id="IPR041471">
    <property type="entry name" value="UvrB_inter"/>
</dbReference>
<feature type="domain" description="Helicase ATP-binding" evidence="14">
    <location>
        <begin position="617"/>
        <end position="778"/>
    </location>
</feature>
<keyword evidence="5 13" id="KW-0378">Hydrolase</keyword>
<evidence type="ECO:0000259" key="14">
    <source>
        <dbReference type="PROSITE" id="PS51192"/>
    </source>
</evidence>
<proteinExistence type="inferred from homology"/>
<keyword evidence="6" id="KW-0347">Helicase</keyword>
<dbReference type="FunFam" id="3.40.50.300:FF:000546">
    <property type="entry name" value="Transcription-repair-coupling factor"/>
    <property type="match status" value="1"/>
</dbReference>
<dbReference type="SMART" id="SM01058">
    <property type="entry name" value="CarD_TRCF"/>
    <property type="match status" value="1"/>
</dbReference>
<dbReference type="PROSITE" id="PS51192">
    <property type="entry name" value="HELICASE_ATP_BIND_1"/>
    <property type="match status" value="1"/>
</dbReference>
<dbReference type="InterPro" id="IPR027417">
    <property type="entry name" value="P-loop_NTPase"/>
</dbReference>
<dbReference type="Pfam" id="PF17757">
    <property type="entry name" value="UvrB_inter"/>
    <property type="match status" value="1"/>
</dbReference>
<dbReference type="GO" id="GO:0005524">
    <property type="term" value="F:ATP binding"/>
    <property type="evidence" value="ECO:0007669"/>
    <property type="project" value="UniProtKB-UniRule"/>
</dbReference>
<evidence type="ECO:0000313" key="16">
    <source>
        <dbReference type="EMBL" id="QNM13586.1"/>
    </source>
</evidence>
<evidence type="ECO:0000256" key="11">
    <source>
        <dbReference type="ARBA" id="ARBA00061399"/>
    </source>
</evidence>
<dbReference type="SUPFAM" id="SSF141259">
    <property type="entry name" value="CarD-like"/>
    <property type="match status" value="1"/>
</dbReference>
<dbReference type="InterPro" id="IPR004576">
    <property type="entry name" value="Mfd"/>
</dbReference>
<dbReference type="PANTHER" id="PTHR47964">
    <property type="entry name" value="ATP-DEPENDENT DNA HELICASE HOMOLOG RECG, CHLOROPLASTIC"/>
    <property type="match status" value="1"/>
</dbReference>
<dbReference type="SMART" id="SM00982">
    <property type="entry name" value="TRCF"/>
    <property type="match status" value="1"/>
</dbReference>
<dbReference type="EMBL" id="CP060636">
    <property type="protein sequence ID" value="QNM13586.1"/>
    <property type="molecule type" value="Genomic_DNA"/>
</dbReference>
<dbReference type="InterPro" id="IPR011545">
    <property type="entry name" value="DEAD/DEAH_box_helicase_dom"/>
</dbReference>
<dbReference type="Gene3D" id="3.90.1150.50">
    <property type="entry name" value="Transcription-repair-coupling factor, D7 domain"/>
    <property type="match status" value="1"/>
</dbReference>
<dbReference type="NCBIfam" id="TIGR00580">
    <property type="entry name" value="mfd"/>
    <property type="match status" value="1"/>
</dbReference>
<dbReference type="InterPro" id="IPR037235">
    <property type="entry name" value="TRCF-like_C_D7"/>
</dbReference>
<gene>
    <name evidence="13 16" type="primary">mfd</name>
    <name evidence="16" type="ORF">H9Q80_06460</name>
</gene>
<keyword evidence="2 13" id="KW-0963">Cytoplasm</keyword>
<dbReference type="Gene3D" id="2.40.10.170">
    <property type="match status" value="1"/>
</dbReference>
<dbReference type="RefSeq" id="WP_117536319.1">
    <property type="nucleotide sequence ID" value="NZ_CP060636.1"/>
</dbReference>
<evidence type="ECO:0000256" key="13">
    <source>
        <dbReference type="HAMAP-Rule" id="MF_00969"/>
    </source>
</evidence>
<dbReference type="InterPro" id="IPR001650">
    <property type="entry name" value="Helicase_C-like"/>
</dbReference>
<name>A0A7G9GS04_9FIRM</name>
<dbReference type="EC" id="3.6.4.-" evidence="13"/>
<dbReference type="SMART" id="SM00487">
    <property type="entry name" value="DEXDc"/>
    <property type="match status" value="1"/>
</dbReference>
<dbReference type="CDD" id="cd17991">
    <property type="entry name" value="DEXHc_TRCF"/>
    <property type="match status" value="1"/>
</dbReference>
<dbReference type="Gene3D" id="3.40.50.11180">
    <property type="match status" value="1"/>
</dbReference>
<dbReference type="GO" id="GO:0000716">
    <property type="term" value="P:transcription-coupled nucleotide-excision repair, DNA damage recognition"/>
    <property type="evidence" value="ECO:0007669"/>
    <property type="project" value="UniProtKB-UniRule"/>
</dbReference>
<dbReference type="PROSITE" id="PS51194">
    <property type="entry name" value="HELICASE_CTER"/>
    <property type="match status" value="1"/>
</dbReference>
<organism evidence="16 17">
    <name type="scientific">[Eubacterium] hominis</name>
    <dbReference type="NCBI Taxonomy" id="2764325"/>
    <lineage>
        <taxon>Bacteria</taxon>
        <taxon>Bacillati</taxon>
        <taxon>Bacillota</taxon>
        <taxon>Erysipelotrichia</taxon>
        <taxon>Erysipelotrichales</taxon>
        <taxon>Erysipelotrichaceae</taxon>
        <taxon>Amedibacillus</taxon>
    </lineage>
</organism>
<evidence type="ECO:0000256" key="3">
    <source>
        <dbReference type="ARBA" id="ARBA00022741"/>
    </source>
</evidence>
<evidence type="ECO:0000256" key="4">
    <source>
        <dbReference type="ARBA" id="ARBA00022763"/>
    </source>
</evidence>
<dbReference type="Gene3D" id="3.40.50.300">
    <property type="entry name" value="P-loop containing nucleotide triphosphate hydrolases"/>
    <property type="match status" value="2"/>
</dbReference>
<dbReference type="InterPro" id="IPR036101">
    <property type="entry name" value="CarD-like/TRCF_RID_sf"/>
</dbReference>
<evidence type="ECO:0000256" key="9">
    <source>
        <dbReference type="ARBA" id="ARBA00023204"/>
    </source>
</evidence>
<keyword evidence="9 13" id="KW-0234">DNA repair</keyword>
<dbReference type="Pfam" id="PF00271">
    <property type="entry name" value="Helicase_C"/>
    <property type="match status" value="1"/>
</dbReference>
<dbReference type="GO" id="GO:0003684">
    <property type="term" value="F:damaged DNA binding"/>
    <property type="evidence" value="ECO:0007669"/>
    <property type="project" value="InterPro"/>
</dbReference>
<protein>
    <recommendedName>
        <fullName evidence="12 13">Transcription-repair-coupling factor</fullName>
        <shortName evidence="13">TRCF</shortName>
        <ecNumber evidence="13">3.6.4.-</ecNumber>
    </recommendedName>
</protein>
<evidence type="ECO:0000256" key="12">
    <source>
        <dbReference type="ARBA" id="ARBA00070128"/>
    </source>
</evidence>
<keyword evidence="3 13" id="KW-0547">Nucleotide-binding</keyword>
<keyword evidence="17" id="KW-1185">Reference proteome</keyword>
<keyword evidence="7 13" id="KW-0067">ATP-binding</keyword>
<evidence type="ECO:0000256" key="5">
    <source>
        <dbReference type="ARBA" id="ARBA00022801"/>
    </source>
</evidence>
<comment type="subcellular location">
    <subcellularLocation>
        <location evidence="1 13">Cytoplasm</location>
    </subcellularLocation>
</comment>
<dbReference type="GO" id="GO:0003678">
    <property type="term" value="F:DNA helicase activity"/>
    <property type="evidence" value="ECO:0007669"/>
    <property type="project" value="TreeGrafter"/>
</dbReference>
<dbReference type="SUPFAM" id="SSF143517">
    <property type="entry name" value="TRCF domain-like"/>
    <property type="match status" value="1"/>
</dbReference>
<dbReference type="Pfam" id="PF00270">
    <property type="entry name" value="DEAD"/>
    <property type="match status" value="1"/>
</dbReference>
<dbReference type="GO" id="GO:0005737">
    <property type="term" value="C:cytoplasm"/>
    <property type="evidence" value="ECO:0007669"/>
    <property type="project" value="UniProtKB-SubCell"/>
</dbReference>
<dbReference type="KEGG" id="ehn:H9Q80_06460"/>
<comment type="function">
    <text evidence="13">Couples transcription and DNA repair by recognizing RNA polymerase (RNAP) stalled at DNA lesions. Mediates ATP-dependent release of RNAP and its truncated transcript from the DNA, and recruitment of nucleotide excision repair machinery to the damaged site.</text>
</comment>
<evidence type="ECO:0000256" key="10">
    <source>
        <dbReference type="ARBA" id="ARBA00061104"/>
    </source>
</evidence>
<reference evidence="16 17" key="1">
    <citation type="submission" date="2020-08" db="EMBL/GenBank/DDBJ databases">
        <authorList>
            <person name="Liu C."/>
            <person name="Sun Q."/>
        </authorList>
    </citation>
    <scope>NUCLEOTIDE SEQUENCE [LARGE SCALE GENOMIC DNA]</scope>
    <source>
        <strain evidence="16 17">NSJ-61</strain>
    </source>
</reference>
<dbReference type="HAMAP" id="MF_00969">
    <property type="entry name" value="TRCF"/>
    <property type="match status" value="1"/>
</dbReference>
<evidence type="ECO:0000256" key="2">
    <source>
        <dbReference type="ARBA" id="ARBA00022490"/>
    </source>
</evidence>
<dbReference type="SUPFAM" id="SSF52540">
    <property type="entry name" value="P-loop containing nucleoside triphosphate hydrolases"/>
    <property type="match status" value="2"/>
</dbReference>
<evidence type="ECO:0000256" key="7">
    <source>
        <dbReference type="ARBA" id="ARBA00022840"/>
    </source>
</evidence>
<dbReference type="GO" id="GO:0016787">
    <property type="term" value="F:hydrolase activity"/>
    <property type="evidence" value="ECO:0007669"/>
    <property type="project" value="UniProtKB-KW"/>
</dbReference>
<dbReference type="AlphaFoldDB" id="A0A7G9GS04"/>